<dbReference type="EMBL" id="JAHKSW010000028">
    <property type="protein sequence ID" value="KAG7314589.1"/>
    <property type="molecule type" value="Genomic_DNA"/>
</dbReference>
<evidence type="ECO:0000256" key="2">
    <source>
        <dbReference type="PROSITE-ProRule" id="PRU00855"/>
    </source>
</evidence>
<keyword evidence="7" id="KW-1185">Reference proteome</keyword>
<dbReference type="PROSITE" id="PS50966">
    <property type="entry name" value="ZF_SWIM"/>
    <property type="match status" value="1"/>
</dbReference>
<comment type="caution">
    <text evidence="6">The sequence shown here is derived from an EMBL/GenBank/DDBJ whole genome shotgun (WGS) entry which is preliminary data.</text>
</comment>
<evidence type="ECO:0000313" key="6">
    <source>
        <dbReference type="EMBL" id="KAG7314589.1"/>
    </source>
</evidence>
<feature type="domain" description="SWIM-type" evidence="4">
    <location>
        <begin position="191"/>
        <end position="229"/>
    </location>
</feature>
<feature type="domain" description="Nanos-type" evidence="5">
    <location>
        <begin position="80"/>
        <end position="140"/>
    </location>
</feature>
<feature type="region of interest" description="Disordered" evidence="3">
    <location>
        <begin position="38"/>
        <end position="72"/>
    </location>
</feature>
<evidence type="ECO:0000256" key="1">
    <source>
        <dbReference type="PROSITE-ProRule" id="PRU00325"/>
    </source>
</evidence>
<reference evidence="6 7" key="1">
    <citation type="submission" date="2021-06" db="EMBL/GenBank/DDBJ databases">
        <title>Chromosome-level genome assembly of the red-tail catfish (Hemibagrus wyckioides).</title>
        <authorList>
            <person name="Shao F."/>
        </authorList>
    </citation>
    <scope>NUCLEOTIDE SEQUENCE [LARGE SCALE GENOMIC DNA]</scope>
    <source>
        <strain evidence="6">EC202008001</strain>
        <tissue evidence="6">Blood</tissue>
    </source>
</reference>
<comment type="similarity">
    <text evidence="2">Belongs to the nanos family.</text>
</comment>
<keyword evidence="1" id="KW-0479">Metal-binding</keyword>
<dbReference type="InterPro" id="IPR007527">
    <property type="entry name" value="Znf_SWIM"/>
</dbReference>
<dbReference type="OrthoDB" id="337581at2759"/>
<evidence type="ECO:0008006" key="8">
    <source>
        <dbReference type="Google" id="ProtNLM"/>
    </source>
</evidence>
<proteinExistence type="inferred from homology"/>
<keyword evidence="2" id="KW-0694">RNA-binding</keyword>
<dbReference type="Gene3D" id="4.10.60.30">
    <property type="entry name" value="Nanos, RNA-binding domain"/>
    <property type="match status" value="1"/>
</dbReference>
<accession>A0A9D3N222</accession>
<keyword evidence="1" id="KW-0862">Zinc</keyword>
<dbReference type="AlphaFoldDB" id="A0A9D3N222"/>
<dbReference type="GO" id="GO:0097196">
    <property type="term" value="C:Shu complex"/>
    <property type="evidence" value="ECO:0007669"/>
    <property type="project" value="TreeGrafter"/>
</dbReference>
<dbReference type="PROSITE" id="PS51522">
    <property type="entry name" value="ZF_NANOS"/>
    <property type="match status" value="1"/>
</dbReference>
<keyword evidence="2" id="KW-0810">Translation regulation</keyword>
<protein>
    <recommendedName>
        <fullName evidence="8">SWIM-type domain-containing protein</fullName>
    </recommendedName>
</protein>
<evidence type="ECO:0000259" key="5">
    <source>
        <dbReference type="PROSITE" id="PS51522"/>
    </source>
</evidence>
<dbReference type="GO" id="GO:0003723">
    <property type="term" value="F:RNA binding"/>
    <property type="evidence" value="ECO:0007669"/>
    <property type="project" value="UniProtKB-UniRule"/>
</dbReference>
<evidence type="ECO:0000259" key="4">
    <source>
        <dbReference type="PROSITE" id="PS50966"/>
    </source>
</evidence>
<gene>
    <name evidence="6" type="ORF">KOW79_021892</name>
</gene>
<dbReference type="InterPro" id="IPR038129">
    <property type="entry name" value="Nanos_sf"/>
</dbReference>
<feature type="compositionally biased region" description="Polar residues" evidence="3">
    <location>
        <begin position="62"/>
        <end position="72"/>
    </location>
</feature>
<dbReference type="GO" id="GO:0006417">
    <property type="term" value="P:regulation of translation"/>
    <property type="evidence" value="ECO:0007669"/>
    <property type="project" value="UniProtKB-UniRule"/>
</dbReference>
<dbReference type="PANTHER" id="PTHR28498">
    <property type="entry name" value="ZINC FINGER SWIM DOMAIN-CONTAINING PROTEIN 7"/>
    <property type="match status" value="1"/>
</dbReference>
<dbReference type="Proteomes" id="UP000824219">
    <property type="component" value="Linkage Group LG28"/>
</dbReference>
<dbReference type="GO" id="GO:0000724">
    <property type="term" value="P:double-strand break repair via homologous recombination"/>
    <property type="evidence" value="ECO:0007669"/>
    <property type="project" value="TreeGrafter"/>
</dbReference>
<dbReference type="PANTHER" id="PTHR28498:SF1">
    <property type="entry name" value="ZINC FINGER SWIM DOMAIN-CONTAINING PROTEIN 7"/>
    <property type="match status" value="1"/>
</dbReference>
<dbReference type="GO" id="GO:0008270">
    <property type="term" value="F:zinc ion binding"/>
    <property type="evidence" value="ECO:0007669"/>
    <property type="project" value="UniProtKB-KW"/>
</dbReference>
<dbReference type="InterPro" id="IPR024161">
    <property type="entry name" value="Znf_nanos-typ"/>
</dbReference>
<feature type="compositionally biased region" description="Low complexity" evidence="3">
    <location>
        <begin position="38"/>
        <end position="49"/>
    </location>
</feature>
<keyword evidence="1" id="KW-0863">Zinc-finger</keyword>
<organism evidence="6 7">
    <name type="scientific">Hemibagrus wyckioides</name>
    <dbReference type="NCBI Taxonomy" id="337641"/>
    <lineage>
        <taxon>Eukaryota</taxon>
        <taxon>Metazoa</taxon>
        <taxon>Chordata</taxon>
        <taxon>Craniata</taxon>
        <taxon>Vertebrata</taxon>
        <taxon>Euteleostomi</taxon>
        <taxon>Actinopterygii</taxon>
        <taxon>Neopterygii</taxon>
        <taxon>Teleostei</taxon>
        <taxon>Ostariophysi</taxon>
        <taxon>Siluriformes</taxon>
        <taxon>Bagridae</taxon>
        <taxon>Hemibagrus</taxon>
    </lineage>
</organism>
<evidence type="ECO:0000256" key="3">
    <source>
        <dbReference type="SAM" id="MobiDB-lite"/>
    </source>
</evidence>
<name>A0A9D3N222_9TELE</name>
<evidence type="ECO:0000313" key="7">
    <source>
        <dbReference type="Proteomes" id="UP000824219"/>
    </source>
</evidence>
<dbReference type="Pfam" id="PF05741">
    <property type="entry name" value="zf-nanos"/>
    <property type="match status" value="1"/>
</dbReference>
<sequence length="255" mass="28333">MQRNTGDRQNSPKHFFMWHDYLGLRAMVARLARAGDLEQLQSSSQEPSPGFEEPTWCPDATPGTSGSNGQSLGQNLERSVCGFCKQNGESAEIYTTHRLKARNGRVLCPVLRNYNMASCLPAVAEQLLKDLQKTYSEKSQIPDELLIALRFIFGSCTLQALDLVDQRAVTRVSSPSGRVVFQVLGGSGRLYTCYTSCHYCPCPAFSFSVLRRNESLLCKHILAVYLCQAMGLCQQEQVSDQHMTLILSGKAEKDP</sequence>